<keyword evidence="3 9" id="KW-0813">Transport</keyword>
<sequence length="72" mass="7797">MRNFLFWFQIVVSILLIVAILLQQKGGGLGAAFGGDGQVYRSRRGIEKSLFIATIILTALFIGVALAGLFLI</sequence>
<evidence type="ECO:0000256" key="8">
    <source>
        <dbReference type="ARBA" id="ARBA00023136"/>
    </source>
</evidence>
<feature type="transmembrane region" description="Helical" evidence="9">
    <location>
        <begin position="50"/>
        <end position="71"/>
    </location>
</feature>
<evidence type="ECO:0000256" key="9">
    <source>
        <dbReference type="RuleBase" id="RU365087"/>
    </source>
</evidence>
<evidence type="ECO:0000256" key="4">
    <source>
        <dbReference type="ARBA" id="ARBA00022692"/>
    </source>
</evidence>
<keyword evidence="9" id="KW-1003">Cell membrane</keyword>
<gene>
    <name evidence="10" type="ORF">A3C81_01380</name>
</gene>
<dbReference type="NCBIfam" id="TIGR00810">
    <property type="entry name" value="secG"/>
    <property type="match status" value="1"/>
</dbReference>
<keyword evidence="8 9" id="KW-0472">Membrane</keyword>
<evidence type="ECO:0000256" key="5">
    <source>
        <dbReference type="ARBA" id="ARBA00022927"/>
    </source>
</evidence>
<comment type="caution">
    <text evidence="10">The sequence shown here is derived from an EMBL/GenBank/DDBJ whole genome shotgun (WGS) entry which is preliminary data.</text>
</comment>
<dbReference type="GO" id="GO:0009306">
    <property type="term" value="P:protein secretion"/>
    <property type="evidence" value="ECO:0007669"/>
    <property type="project" value="UniProtKB-UniRule"/>
</dbReference>
<name>A0A1F8FWA0_9BACT</name>
<organism evidence="10 11">
    <name type="scientific">Candidatus Yanofskybacteria bacterium RIFCSPHIGHO2_02_FULL_46_19</name>
    <dbReference type="NCBI Taxonomy" id="1802684"/>
    <lineage>
        <taxon>Bacteria</taxon>
        <taxon>Candidatus Yanofskyibacteriota</taxon>
    </lineage>
</organism>
<keyword evidence="7 9" id="KW-0811">Translocation</keyword>
<dbReference type="GO" id="GO:0005886">
    <property type="term" value="C:plasma membrane"/>
    <property type="evidence" value="ECO:0007669"/>
    <property type="project" value="UniProtKB-SubCell"/>
</dbReference>
<comment type="similarity">
    <text evidence="2 9">Belongs to the SecG family.</text>
</comment>
<evidence type="ECO:0000313" key="10">
    <source>
        <dbReference type="EMBL" id="OGN16619.1"/>
    </source>
</evidence>
<keyword evidence="6 9" id="KW-1133">Transmembrane helix</keyword>
<reference evidence="10 11" key="1">
    <citation type="journal article" date="2016" name="Nat. Commun.">
        <title>Thousands of microbial genomes shed light on interconnected biogeochemical processes in an aquifer system.</title>
        <authorList>
            <person name="Anantharaman K."/>
            <person name="Brown C.T."/>
            <person name="Hug L.A."/>
            <person name="Sharon I."/>
            <person name="Castelle C.J."/>
            <person name="Probst A.J."/>
            <person name="Thomas B.C."/>
            <person name="Singh A."/>
            <person name="Wilkins M.J."/>
            <person name="Karaoz U."/>
            <person name="Brodie E.L."/>
            <person name="Williams K.H."/>
            <person name="Hubbard S.S."/>
            <person name="Banfield J.F."/>
        </authorList>
    </citation>
    <scope>NUCLEOTIDE SEQUENCE [LARGE SCALE GENOMIC DNA]</scope>
</reference>
<keyword evidence="5 9" id="KW-0653">Protein transport</keyword>
<evidence type="ECO:0000256" key="6">
    <source>
        <dbReference type="ARBA" id="ARBA00022989"/>
    </source>
</evidence>
<evidence type="ECO:0000313" key="11">
    <source>
        <dbReference type="Proteomes" id="UP000177796"/>
    </source>
</evidence>
<comment type="caution">
    <text evidence="9">Lacks conserved residue(s) required for the propagation of feature annotation.</text>
</comment>
<accession>A0A1F8FWA0</accession>
<dbReference type="AlphaFoldDB" id="A0A1F8FWA0"/>
<proteinExistence type="inferred from homology"/>
<evidence type="ECO:0000256" key="7">
    <source>
        <dbReference type="ARBA" id="ARBA00023010"/>
    </source>
</evidence>
<keyword evidence="4 9" id="KW-0812">Transmembrane</keyword>
<comment type="function">
    <text evidence="9">Involved in protein export. Participates in an early event of protein translocation.</text>
</comment>
<dbReference type="Proteomes" id="UP000177796">
    <property type="component" value="Unassembled WGS sequence"/>
</dbReference>
<evidence type="ECO:0000256" key="3">
    <source>
        <dbReference type="ARBA" id="ARBA00022448"/>
    </source>
</evidence>
<evidence type="ECO:0000256" key="2">
    <source>
        <dbReference type="ARBA" id="ARBA00008445"/>
    </source>
</evidence>
<comment type="subcellular location">
    <subcellularLocation>
        <location evidence="9">Cell membrane</location>
        <topology evidence="9">Multi-pass membrane protein</topology>
    </subcellularLocation>
    <subcellularLocation>
        <location evidence="1">Membrane</location>
        <topology evidence="1">Multi-pass membrane protein</topology>
    </subcellularLocation>
</comment>
<evidence type="ECO:0000256" key="1">
    <source>
        <dbReference type="ARBA" id="ARBA00004141"/>
    </source>
</evidence>
<dbReference type="InterPro" id="IPR004692">
    <property type="entry name" value="SecG"/>
</dbReference>
<dbReference type="Pfam" id="PF03840">
    <property type="entry name" value="SecG"/>
    <property type="match status" value="1"/>
</dbReference>
<dbReference type="GO" id="GO:0015450">
    <property type="term" value="F:protein-transporting ATPase activity"/>
    <property type="evidence" value="ECO:0007669"/>
    <property type="project" value="UniProtKB-UniRule"/>
</dbReference>
<dbReference type="EMBL" id="MGJY01000008">
    <property type="protein sequence ID" value="OGN16619.1"/>
    <property type="molecule type" value="Genomic_DNA"/>
</dbReference>
<protein>
    <recommendedName>
        <fullName evidence="9">Protein-export membrane protein SecG</fullName>
    </recommendedName>
</protein>